<dbReference type="PANTHER" id="PTHR31609:SF1">
    <property type="entry name" value="CARBOHYDRATE DEACETYLASE"/>
    <property type="match status" value="1"/>
</dbReference>
<organism evidence="6 7">
    <name type="scientific">Listeria floridensis FSL S10-1187</name>
    <dbReference type="NCBI Taxonomy" id="1265817"/>
    <lineage>
        <taxon>Bacteria</taxon>
        <taxon>Bacillati</taxon>
        <taxon>Bacillota</taxon>
        <taxon>Bacilli</taxon>
        <taxon>Bacillales</taxon>
        <taxon>Listeriaceae</taxon>
        <taxon>Listeria</taxon>
    </lineage>
</organism>
<name>A0ABP3AW25_9LIST</name>
<accession>A0ABP3AW25</accession>
<dbReference type="RefSeq" id="WP_036097891.1">
    <property type="nucleotide sequence ID" value="NZ_AODF01000027.1"/>
</dbReference>
<dbReference type="InterPro" id="IPR006879">
    <property type="entry name" value="YdjC-like"/>
</dbReference>
<comment type="caution">
    <text evidence="6">The sequence shown here is derived from an EMBL/GenBank/DDBJ whole genome shotgun (WGS) entry which is preliminary data.</text>
</comment>
<keyword evidence="3" id="KW-0378">Hydrolase</keyword>
<dbReference type="Pfam" id="PF04794">
    <property type="entry name" value="YdjC"/>
    <property type="match status" value="1"/>
</dbReference>
<evidence type="ECO:0000256" key="2">
    <source>
        <dbReference type="ARBA" id="ARBA00022723"/>
    </source>
</evidence>
<gene>
    <name evidence="6" type="ORF">MFLO_11769</name>
</gene>
<sequence length="243" mass="27404">MKLIFNADDFAMTKGVTYGILEAYRTGVVKSTTMLANGLAFDLAAEAAKANPGLDIGIHLTLTFGRPVSKDVKTLVNKEGRFYRQIEELMATPYSKQEVEREFIAQIEKVEAAGIRFTHFDMHHIIEPHVYEIQHKLAAKYGVSVRRAVAALDYGSLQTPDLFLGDFYGDEATLATLAKIIETYKNTDKVIELMTHPAFLDEDLLKISSYTKDRMRELSLLTSPELFDMIKRAKAKVISYKEL</sequence>
<evidence type="ECO:0000256" key="5">
    <source>
        <dbReference type="ARBA" id="ARBA00023277"/>
    </source>
</evidence>
<evidence type="ECO:0000256" key="1">
    <source>
        <dbReference type="ARBA" id="ARBA00001946"/>
    </source>
</evidence>
<dbReference type="Proteomes" id="UP000019249">
    <property type="component" value="Unassembled WGS sequence"/>
</dbReference>
<evidence type="ECO:0000313" key="7">
    <source>
        <dbReference type="Proteomes" id="UP000019249"/>
    </source>
</evidence>
<keyword evidence="7" id="KW-1185">Reference proteome</keyword>
<dbReference type="InterPro" id="IPR011330">
    <property type="entry name" value="Glyco_hydro/deAcase_b/a-brl"/>
</dbReference>
<dbReference type="SUPFAM" id="SSF88713">
    <property type="entry name" value="Glycoside hydrolase/deacetylase"/>
    <property type="match status" value="1"/>
</dbReference>
<keyword evidence="2" id="KW-0479">Metal-binding</keyword>
<reference evidence="6 7" key="1">
    <citation type="journal article" date="2014" name="Int. J. Syst. Evol. Microbiol.">
        <title>Listeria floridensis sp. nov., Listeria aquatica sp. nov., Listeria cornellensis sp. nov., Listeria riparia sp. nov. and Listeria grandensis sp. nov., from agricultural and natural environments.</title>
        <authorList>
            <person name="den Bakker H.C."/>
            <person name="Warchocki S."/>
            <person name="Wright E.M."/>
            <person name="Allred A.F."/>
            <person name="Ahlstrom C."/>
            <person name="Manuel C.S."/>
            <person name="Stasiewicz M.J."/>
            <person name="Burrell A."/>
            <person name="Roof S."/>
            <person name="Strawn L."/>
            <person name="Fortes E.D."/>
            <person name="Nightingale K.K."/>
            <person name="Kephart D."/>
            <person name="Wiedmann M."/>
        </authorList>
    </citation>
    <scope>NUCLEOTIDE SEQUENCE [LARGE SCALE GENOMIC DNA]</scope>
    <source>
        <strain evidence="6 7">FSL S10-1187</strain>
    </source>
</reference>
<evidence type="ECO:0008006" key="8">
    <source>
        <dbReference type="Google" id="ProtNLM"/>
    </source>
</evidence>
<protein>
    <recommendedName>
        <fullName evidence="8">Carbohydrate deacetylase</fullName>
    </recommendedName>
</protein>
<proteinExistence type="predicted"/>
<dbReference type="CDD" id="cd10803">
    <property type="entry name" value="YdjC_EF3048_like"/>
    <property type="match status" value="1"/>
</dbReference>
<keyword evidence="5" id="KW-0119">Carbohydrate metabolism</keyword>
<dbReference type="InterPro" id="IPR022948">
    <property type="entry name" value="COD_ChbG_bac"/>
</dbReference>
<dbReference type="PANTHER" id="PTHR31609">
    <property type="entry name" value="YDJC DEACETYLASE FAMILY MEMBER"/>
    <property type="match status" value="1"/>
</dbReference>
<dbReference type="Gene3D" id="3.20.20.370">
    <property type="entry name" value="Glycoside hydrolase/deacetylase"/>
    <property type="match status" value="1"/>
</dbReference>
<dbReference type="EMBL" id="AODF01000027">
    <property type="protein sequence ID" value="EUJ28825.1"/>
    <property type="molecule type" value="Genomic_DNA"/>
</dbReference>
<comment type="cofactor">
    <cofactor evidence="1">
        <name>Mg(2+)</name>
        <dbReference type="ChEBI" id="CHEBI:18420"/>
    </cofactor>
</comment>
<evidence type="ECO:0000256" key="4">
    <source>
        <dbReference type="ARBA" id="ARBA00022842"/>
    </source>
</evidence>
<keyword evidence="4" id="KW-0460">Magnesium</keyword>
<evidence type="ECO:0000313" key="6">
    <source>
        <dbReference type="EMBL" id="EUJ28825.1"/>
    </source>
</evidence>
<evidence type="ECO:0000256" key="3">
    <source>
        <dbReference type="ARBA" id="ARBA00022801"/>
    </source>
</evidence>